<organism evidence="1">
    <name type="scientific">uncultured bacterium UPO90</name>
    <dbReference type="NCBI Taxonomy" id="1776999"/>
    <lineage>
        <taxon>Bacteria</taxon>
        <taxon>environmental samples</taxon>
    </lineage>
</organism>
<reference evidence="1" key="1">
    <citation type="journal article" date="2016" name="Appl. Environ. Microbiol.">
        <title>Functional Metagenomics of a Biostimulated Petroleum-Contaminated Soil Reveals an Extraordinary Diversity of Extradiol Dioxygenases.</title>
        <authorList>
            <person name="Terron-Gonzalez L."/>
            <person name="Martin-Cabello G."/>
            <person name="Ferrer M."/>
            <person name="Santero E."/>
        </authorList>
    </citation>
    <scope>NUCLEOTIDE SEQUENCE</scope>
</reference>
<evidence type="ECO:0000313" key="1">
    <source>
        <dbReference type="EMBL" id="AMK59664.1"/>
    </source>
</evidence>
<dbReference type="AlphaFoldDB" id="A0A140E052"/>
<sequence length="114" mass="12336">MHVAAATPARAIAMNSADSDSLFDDVADRVVALGNEFLDANPDADAWEIASGMLSGIVHFWLYTHQPCADPSCRSCAEMATAEMRLQQLLGEARESAEESSYFHSPFDRNVGNA</sequence>
<name>A0A140E052_9BACT</name>
<protein>
    <submittedName>
        <fullName evidence="1">Uncharacterized protein</fullName>
    </submittedName>
</protein>
<accession>A0A140E052</accession>
<proteinExistence type="predicted"/>
<dbReference type="EMBL" id="KU145002">
    <property type="protein sequence ID" value="AMK59664.1"/>
    <property type="molecule type" value="Genomic_DNA"/>
</dbReference>